<reference evidence="1" key="1">
    <citation type="journal article" date="2014" name="Int. J. Syst. Evol. Microbiol.">
        <title>Complete genome sequence of Corynebacterium casei LMG S-19264T (=DSM 44701T), isolated from a smear-ripened cheese.</title>
        <authorList>
            <consortium name="US DOE Joint Genome Institute (JGI-PGF)"/>
            <person name="Walter F."/>
            <person name="Albersmeier A."/>
            <person name="Kalinowski J."/>
            <person name="Ruckert C."/>
        </authorList>
    </citation>
    <scope>NUCLEOTIDE SEQUENCE</scope>
    <source>
        <strain evidence="1">CGMCC 1.15493</strain>
    </source>
</reference>
<dbReference type="Proteomes" id="UP000613160">
    <property type="component" value="Unassembled WGS sequence"/>
</dbReference>
<evidence type="ECO:0000313" key="1">
    <source>
        <dbReference type="EMBL" id="GGD24555.1"/>
    </source>
</evidence>
<sequence length="127" mass="13600">MSRRAQRRKALYSPERDELLRKAHALWSATCGTMRHLETSGPDYQAASDLAAALCAFAREVSDGTADFARMASTRGGGDDLGWQEVGGDIEASIDEALAICGGDPRAAIRSLLVLTEFLEAEAEGRA</sequence>
<reference evidence="1" key="2">
    <citation type="submission" date="2020-09" db="EMBL/GenBank/DDBJ databases">
        <authorList>
            <person name="Sun Q."/>
            <person name="Zhou Y."/>
        </authorList>
    </citation>
    <scope>NUCLEOTIDE SEQUENCE</scope>
    <source>
        <strain evidence="1">CGMCC 1.15493</strain>
    </source>
</reference>
<protein>
    <submittedName>
        <fullName evidence="1">Uncharacterized protein</fullName>
    </submittedName>
</protein>
<dbReference type="AlphaFoldDB" id="A0A917DCA4"/>
<comment type="caution">
    <text evidence="1">The sequence shown here is derived from an EMBL/GenBank/DDBJ whole genome shotgun (WGS) entry which is preliminary data.</text>
</comment>
<proteinExistence type="predicted"/>
<gene>
    <name evidence="1" type="ORF">GCM10011335_29340</name>
</gene>
<name>A0A917DCA4_9HYPH</name>
<dbReference type="EMBL" id="BMJJ01000007">
    <property type="protein sequence ID" value="GGD24555.1"/>
    <property type="molecule type" value="Genomic_DNA"/>
</dbReference>
<evidence type="ECO:0000313" key="2">
    <source>
        <dbReference type="Proteomes" id="UP000613160"/>
    </source>
</evidence>
<keyword evidence="2" id="KW-1185">Reference proteome</keyword>
<accession>A0A917DCA4</accession>
<organism evidence="1 2">
    <name type="scientific">Aureimonas glaciei</name>
    <dbReference type="NCBI Taxonomy" id="1776957"/>
    <lineage>
        <taxon>Bacteria</taxon>
        <taxon>Pseudomonadati</taxon>
        <taxon>Pseudomonadota</taxon>
        <taxon>Alphaproteobacteria</taxon>
        <taxon>Hyphomicrobiales</taxon>
        <taxon>Aurantimonadaceae</taxon>
        <taxon>Aureimonas</taxon>
    </lineage>
</organism>